<evidence type="ECO:0000313" key="1">
    <source>
        <dbReference type="EMBL" id="EHL76600.1"/>
    </source>
</evidence>
<keyword evidence="2" id="KW-1185">Reference proteome</keyword>
<gene>
    <name evidence="1" type="ORF">HMPREF1015_00950</name>
</gene>
<comment type="caution">
    <text evidence="1">The sequence shown here is derived from an EMBL/GenBank/DDBJ whole genome shotgun (WGS) entry which is preliminary data.</text>
</comment>
<protein>
    <submittedName>
        <fullName evidence="1">Uncharacterized protein</fullName>
    </submittedName>
</protein>
<dbReference type="EMBL" id="ACWF01000122">
    <property type="protein sequence ID" value="EHL76600.1"/>
    <property type="molecule type" value="Genomic_DNA"/>
</dbReference>
<proteinExistence type="predicted"/>
<evidence type="ECO:0000313" key="2">
    <source>
        <dbReference type="Proteomes" id="UP000011747"/>
    </source>
</evidence>
<name>G9QN33_9BACI</name>
<dbReference type="Proteomes" id="UP000011747">
    <property type="component" value="Unassembled WGS sequence"/>
</dbReference>
<reference evidence="1 2" key="1">
    <citation type="submission" date="2011-09" db="EMBL/GenBank/DDBJ databases">
        <title>The Genome Sequence of Bacillus smithii 7_3_47FAA.</title>
        <authorList>
            <consortium name="The Broad Institute Genome Sequencing Platform"/>
            <person name="Earl A."/>
            <person name="Ward D."/>
            <person name="Feldgarden M."/>
            <person name="Gevers D."/>
            <person name="Daigneault M."/>
            <person name="Strauss J."/>
            <person name="Allen-Vercoe E."/>
            <person name="Young S.K."/>
            <person name="Zeng Q."/>
            <person name="Gargeya S."/>
            <person name="Fitzgerald M."/>
            <person name="Haas B."/>
            <person name="Abouelleil A."/>
            <person name="Alvarado L."/>
            <person name="Arachchi H.M."/>
            <person name="Berlin A."/>
            <person name="Brown A."/>
            <person name="Chapman S.B."/>
            <person name="Chen Z."/>
            <person name="Dunbar C."/>
            <person name="Freedman E."/>
            <person name="Gearin G."/>
            <person name="Goldberg J."/>
            <person name="Griggs A."/>
            <person name="Gujja S."/>
            <person name="Heiman D."/>
            <person name="Howarth C."/>
            <person name="Larson L."/>
            <person name="Lui A."/>
            <person name="MacDonald P.J.P."/>
            <person name="Montmayeur A."/>
            <person name="Murphy C."/>
            <person name="Neiman D."/>
            <person name="Pearson M."/>
            <person name="Priest M."/>
            <person name="Roberts A."/>
            <person name="Saif S."/>
            <person name="Shea T."/>
            <person name="Shenoy N."/>
            <person name="Sisk P."/>
            <person name="Stolte C."/>
            <person name="Sykes S."/>
            <person name="Wortman J."/>
            <person name="Nusbaum C."/>
            <person name="Birren B."/>
        </authorList>
    </citation>
    <scope>NUCLEOTIDE SEQUENCE [LARGE SCALE GENOMIC DNA]</scope>
    <source>
        <strain evidence="1 2">7_3_47FAA</strain>
    </source>
</reference>
<dbReference type="AlphaFoldDB" id="G9QN33"/>
<dbReference type="PATRIC" id="fig|665952.3.peg.2526"/>
<organism evidence="1 2">
    <name type="scientific">Bacillus smithii 7_3_47FAA</name>
    <dbReference type="NCBI Taxonomy" id="665952"/>
    <lineage>
        <taxon>Bacteria</taxon>
        <taxon>Bacillati</taxon>
        <taxon>Bacillota</taxon>
        <taxon>Bacilli</taxon>
        <taxon>Bacillales</taxon>
        <taxon>Bacillaceae</taxon>
        <taxon>Bacillus</taxon>
    </lineage>
</organism>
<dbReference type="HOGENOM" id="CLU_3164847_0_0_9"/>
<accession>G9QN33</accession>
<sequence length="47" mass="5495">MVNGRRVEVIYGEEELLVTETVVTITTDHLDQCIEPWNESWPYETAK</sequence>